<dbReference type="AlphaFoldDB" id="A0A162HEU1"/>
<protein>
    <submittedName>
        <fullName evidence="1">Uncharacterized protein</fullName>
    </submittedName>
</protein>
<evidence type="ECO:0000313" key="2">
    <source>
        <dbReference type="Proteomes" id="UP000076882"/>
    </source>
</evidence>
<dbReference type="Proteomes" id="UP000076882">
    <property type="component" value="Unassembled WGS sequence"/>
</dbReference>
<proteinExistence type="predicted"/>
<accession>A0A162HEU1</accession>
<comment type="caution">
    <text evidence="1">The sequence shown here is derived from an EMBL/GenBank/DDBJ whole genome shotgun (WGS) entry which is preliminary data.</text>
</comment>
<organism evidence="1 2">
    <name type="scientific">Lactiplantibacillus plantarum</name>
    <name type="common">Lactobacillus plantarum</name>
    <dbReference type="NCBI Taxonomy" id="1590"/>
    <lineage>
        <taxon>Bacteria</taxon>
        <taxon>Bacillati</taxon>
        <taxon>Bacillota</taxon>
        <taxon>Bacilli</taxon>
        <taxon>Lactobacillales</taxon>
        <taxon>Lactobacillaceae</taxon>
        <taxon>Lactiplantibacillus</taxon>
    </lineage>
</organism>
<name>A0A162HEU1_LACPN</name>
<gene>
    <name evidence="1" type="ORF">Lp19_3471</name>
</gene>
<sequence length="81" mass="9324">MTANKEFTDKLLNILNSSSSRTVGTKYTKSVAKLFDMYSLADIKDSLKQLPTDKYTYKLYEDFKSDRILGFGIRDKTRNPS</sequence>
<reference evidence="1 2" key="1">
    <citation type="submission" date="2016-03" db="EMBL/GenBank/DDBJ databases">
        <title>Comparative genomics of 54 Lactobacillus plantarum strains reveals genomic uncoupling from niche constraints.</title>
        <authorList>
            <person name="Martino M.E."/>
        </authorList>
    </citation>
    <scope>NUCLEOTIDE SEQUENCE [LARGE SCALE GENOMIC DNA]</scope>
    <source>
        <strain evidence="1 2">19.1</strain>
    </source>
</reference>
<evidence type="ECO:0000313" key="1">
    <source>
        <dbReference type="EMBL" id="KZU92185.1"/>
    </source>
</evidence>
<dbReference type="EMBL" id="LUXM01000040">
    <property type="protein sequence ID" value="KZU92185.1"/>
    <property type="molecule type" value="Genomic_DNA"/>
</dbReference>